<feature type="region of interest" description="Disordered" evidence="10">
    <location>
        <begin position="205"/>
        <end position="233"/>
    </location>
</feature>
<organism evidence="12 13">
    <name type="scientific">Thanatephorus cucumeris (strain AG1-IB / isolate 7/3/14)</name>
    <name type="common">Lettuce bottom rot fungus</name>
    <name type="synonym">Rhizoctonia solani</name>
    <dbReference type="NCBI Taxonomy" id="1108050"/>
    <lineage>
        <taxon>Eukaryota</taxon>
        <taxon>Fungi</taxon>
        <taxon>Dikarya</taxon>
        <taxon>Basidiomycota</taxon>
        <taxon>Agaricomycotina</taxon>
        <taxon>Agaricomycetes</taxon>
        <taxon>Cantharellales</taxon>
        <taxon>Ceratobasidiaceae</taxon>
        <taxon>Rhizoctonia</taxon>
        <taxon>Rhizoctonia solani AG-1</taxon>
    </lineage>
</organism>
<evidence type="ECO:0000256" key="5">
    <source>
        <dbReference type="ARBA" id="ARBA00022824"/>
    </source>
</evidence>
<proteinExistence type="inferred from homology"/>
<evidence type="ECO:0000256" key="10">
    <source>
        <dbReference type="SAM" id="MobiDB-lite"/>
    </source>
</evidence>
<accession>M5BMZ2</accession>
<gene>
    <name evidence="12" type="ORF">BN14_02974</name>
</gene>
<keyword evidence="9 11" id="KW-0472">Membrane</keyword>
<evidence type="ECO:0000313" key="13">
    <source>
        <dbReference type="Proteomes" id="UP000012065"/>
    </source>
</evidence>
<evidence type="ECO:0000256" key="6">
    <source>
        <dbReference type="ARBA" id="ARBA00022892"/>
    </source>
</evidence>
<evidence type="ECO:0000256" key="7">
    <source>
        <dbReference type="ARBA" id="ARBA00022927"/>
    </source>
</evidence>
<evidence type="ECO:0000256" key="3">
    <source>
        <dbReference type="ARBA" id="ARBA00022448"/>
    </source>
</evidence>
<evidence type="ECO:0000256" key="1">
    <source>
        <dbReference type="ARBA" id="ARBA00004163"/>
    </source>
</evidence>
<keyword evidence="8 11" id="KW-1133">Transmembrane helix</keyword>
<dbReference type="GO" id="GO:0015031">
    <property type="term" value="P:protein transport"/>
    <property type="evidence" value="ECO:0007669"/>
    <property type="project" value="UniProtKB-KW"/>
</dbReference>
<evidence type="ECO:0000256" key="9">
    <source>
        <dbReference type="ARBA" id="ARBA00023136"/>
    </source>
</evidence>
<keyword evidence="3" id="KW-0813">Transport</keyword>
<evidence type="ECO:0000313" key="12">
    <source>
        <dbReference type="EMBL" id="CCO28973.1"/>
    </source>
</evidence>
<dbReference type="HOGENOM" id="CLU_083976_0_0_1"/>
<keyword evidence="6" id="KW-0931">ER-Golgi transport</keyword>
<dbReference type="EMBL" id="CAOJ01004019">
    <property type="protein sequence ID" value="CCO28973.1"/>
    <property type="molecule type" value="Genomic_DNA"/>
</dbReference>
<comment type="subcellular location">
    <subcellularLocation>
        <location evidence="1">Endoplasmic reticulum membrane</location>
        <topology evidence="1">Single-pass type IV membrane protein</topology>
    </subcellularLocation>
</comment>
<dbReference type="PANTHER" id="PTHR13050:SF7">
    <property type="entry name" value="VESICLE TRANSPORT PROTEIN USE1"/>
    <property type="match status" value="1"/>
</dbReference>
<keyword evidence="5" id="KW-0256">Endoplasmic reticulum</keyword>
<evidence type="ECO:0000256" key="2">
    <source>
        <dbReference type="ARBA" id="ARBA00007891"/>
    </source>
</evidence>
<dbReference type="Pfam" id="PF09753">
    <property type="entry name" value="Use1"/>
    <property type="match status" value="1"/>
</dbReference>
<feature type="transmembrane region" description="Helical" evidence="11">
    <location>
        <begin position="307"/>
        <end position="326"/>
    </location>
</feature>
<dbReference type="InterPro" id="IPR019150">
    <property type="entry name" value="Vesicle_transport_protein_Use1"/>
</dbReference>
<comment type="caution">
    <text evidence="12">The sequence shown here is derived from an EMBL/GenBank/DDBJ whole genome shotgun (WGS) entry which is preliminary data.</text>
</comment>
<protein>
    <submittedName>
        <fullName evidence="12">Uncharacterized protein</fullName>
    </submittedName>
</protein>
<evidence type="ECO:0000256" key="4">
    <source>
        <dbReference type="ARBA" id="ARBA00022692"/>
    </source>
</evidence>
<evidence type="ECO:0000256" key="11">
    <source>
        <dbReference type="SAM" id="Phobius"/>
    </source>
</evidence>
<dbReference type="Proteomes" id="UP000012065">
    <property type="component" value="Unassembled WGS sequence"/>
</dbReference>
<dbReference type="CDD" id="cd15860">
    <property type="entry name" value="SNARE_USE1"/>
    <property type="match status" value="1"/>
</dbReference>
<dbReference type="GO" id="GO:0031201">
    <property type="term" value="C:SNARE complex"/>
    <property type="evidence" value="ECO:0007669"/>
    <property type="project" value="TreeGrafter"/>
</dbReference>
<feature type="region of interest" description="Disordered" evidence="10">
    <location>
        <begin position="100"/>
        <end position="150"/>
    </location>
</feature>
<evidence type="ECO:0000256" key="8">
    <source>
        <dbReference type="ARBA" id="ARBA00022989"/>
    </source>
</evidence>
<feature type="compositionally biased region" description="Polar residues" evidence="10">
    <location>
        <begin position="221"/>
        <end position="233"/>
    </location>
</feature>
<dbReference type="GO" id="GO:0005484">
    <property type="term" value="F:SNAP receptor activity"/>
    <property type="evidence" value="ECO:0007669"/>
    <property type="project" value="TreeGrafter"/>
</dbReference>
<comment type="similarity">
    <text evidence="2">Belongs to the USE1 family.</text>
</comment>
<reference evidence="12 13" key="1">
    <citation type="journal article" date="2013" name="J. Biotechnol.">
        <title>Establishment and interpretation of the genome sequence of the phytopathogenic fungus Rhizoctonia solani AG1-IB isolate 7/3/14.</title>
        <authorList>
            <person name="Wibberg D.W."/>
            <person name="Jelonek L.J."/>
            <person name="Rupp O.R."/>
            <person name="Hennig M.H."/>
            <person name="Eikmeyer F.E."/>
            <person name="Goesmann A.G."/>
            <person name="Hartmann A.H."/>
            <person name="Borriss R.B."/>
            <person name="Grosch R.G."/>
            <person name="Puehler A.P."/>
            <person name="Schlueter A.S."/>
        </authorList>
    </citation>
    <scope>NUCLEOTIDE SEQUENCE [LARGE SCALE GENOMIC DNA]</scope>
    <source>
        <strain evidence="13">AG1-IB / isolate 7/3/14</strain>
    </source>
</reference>
<keyword evidence="4 11" id="KW-0812">Transmembrane</keyword>
<dbReference type="PANTHER" id="PTHR13050">
    <property type="entry name" value="USE1-LIKE PROTEIN"/>
    <property type="match status" value="1"/>
</dbReference>
<dbReference type="GO" id="GO:0005789">
    <property type="term" value="C:endoplasmic reticulum membrane"/>
    <property type="evidence" value="ECO:0007669"/>
    <property type="project" value="UniProtKB-SubCell"/>
</dbReference>
<dbReference type="GO" id="GO:0006890">
    <property type="term" value="P:retrograde vesicle-mediated transport, Golgi to endoplasmic reticulum"/>
    <property type="evidence" value="ECO:0007669"/>
    <property type="project" value="TreeGrafter"/>
</dbReference>
<keyword evidence="7" id="KW-0653">Protein transport</keyword>
<dbReference type="AlphaFoldDB" id="M5BMZ2"/>
<sequence length="329" mass="36485">MSSESSHNQVNLARLLRRLEKAIQTQDWNYQSLTESSATWIRAEGMLQSIGYARKLLSNVRGDGGSPSSSMTSLDPRSEYWQATENKIAALESVLNDVRSVSTRTKSPLNDAHEPHPHPHPHPGFQRAQPKKSKPPSYLTHVPPPRPKPALQLSVTITSEEVKSPDEMTSEALLPVEARILEPRSPVVDLLPGTPLPELNTRFTRSEPSESLLSPRPQPSASGTSPTTDLPGFMQTSLQTQEDLSEQLALMAAQLKRNAQTFAAQLHEDNALVQLAHDQLEGVHTRVKTERSTLRDFRSKSGYTTCMTLGIIVVVIISWVTMFMMIKVT</sequence>
<name>M5BMZ2_THACB</name>